<dbReference type="InterPro" id="IPR025048">
    <property type="entry name" value="DUF3987"/>
</dbReference>
<dbReference type="InterPro" id="IPR014819">
    <property type="entry name" value="PriCT_2"/>
</dbReference>
<evidence type="ECO:0000259" key="2">
    <source>
        <dbReference type="SMART" id="SM00943"/>
    </source>
</evidence>
<dbReference type="GeneID" id="80456992"/>
<name>A0A7T3N9V1_9CAUD</name>
<accession>A0A7T3N9V1</accession>
<dbReference type="KEGG" id="vg:80456992"/>
<evidence type="ECO:0000256" key="1">
    <source>
        <dbReference type="SAM" id="MobiDB-lite"/>
    </source>
</evidence>
<feature type="domain" description="DNA primase/polymerase bifunctional N-terminal" evidence="2">
    <location>
        <begin position="7"/>
        <end position="195"/>
    </location>
</feature>
<evidence type="ECO:0000313" key="4">
    <source>
        <dbReference type="Proteomes" id="UP000595249"/>
    </source>
</evidence>
<reference evidence="3 4" key="1">
    <citation type="submission" date="2020-09" db="EMBL/GenBank/DDBJ databases">
        <authorList>
            <person name="Marshall N."/>
            <person name="Wilson M.E."/>
            <person name="Walker J.K."/>
            <person name="Johnson L."/>
            <person name="Sharma R."/>
            <person name="Carr E."/>
            <person name="Grose J.H."/>
        </authorList>
    </citation>
    <scope>NUCLEOTIDE SEQUENCE [LARGE SCALE GENOMIC DNA]</scope>
</reference>
<evidence type="ECO:0000313" key="3">
    <source>
        <dbReference type="EMBL" id="QPX75005.1"/>
    </source>
</evidence>
<dbReference type="SUPFAM" id="SSF56747">
    <property type="entry name" value="Prim-pol domain"/>
    <property type="match status" value="1"/>
</dbReference>
<dbReference type="CDD" id="cd04859">
    <property type="entry name" value="Prim_Pol"/>
    <property type="match status" value="1"/>
</dbReference>
<dbReference type="InterPro" id="IPR015330">
    <property type="entry name" value="DNA_primase/pol_bifunc_N"/>
</dbReference>
<dbReference type="Pfam" id="PF13148">
    <property type="entry name" value="DUF3987"/>
    <property type="match status" value="1"/>
</dbReference>
<dbReference type="EMBL" id="MW021761">
    <property type="protein sequence ID" value="QPX75005.1"/>
    <property type="molecule type" value="Genomic_DNA"/>
</dbReference>
<proteinExistence type="predicted"/>
<feature type="region of interest" description="Disordered" evidence="1">
    <location>
        <begin position="198"/>
        <end position="217"/>
    </location>
</feature>
<dbReference type="SMART" id="SM00943">
    <property type="entry name" value="Prim-Pol"/>
    <property type="match status" value="1"/>
</dbReference>
<sequence length="860" mass="96494">MSNKAKAIEYAKVGLKLIPLWWINSEGVCACGDALCIGTNQGKHPIASLVKTALKEATSDLEKIEKWWTKYPNANIGMACRASGLFVVDVDLHDENKNGFESLDDWETTFDDKIKSKVSQDTGGGGQHIFFRMPEGLSTAPSGMGKNYPGVDFKFNGYVLLSPSNHKSGNKYEWSDDKSEENLLSGKVPPLPRSIVKFISDGQDGKNKSPERYSAPARVQDDDDVNQMRDALNCMSFFGMDDDERLKVGMGLQQVLPGGVGKSLYFDWLSQNLGSKFNIKLSERRWRSFKFRPGGRTIASFYEVAARFGFINEGKRGTFINPDDYVYMEPTLVKKAYVESSNIFDSMFVIEDAGPSMTVDQDAEPPVMAVDMYAQASPDYRDPSNPNFTFEPAEFKGDSCMNELFNAVNKIATEEKDFNKGMPTPAQWDEWKSRLSNNKTLFSIFKYQVENNSSFVPELALGFTLSVFGGLMSGRFKVDDVTTNLYVLIVAPSSIGKSQTIGMMSKIFSFTGDHNRFGPKDIVSDKGFYNDLIIDRARMFPLDEIGELFGTIFGPRANPSQAAIKRAILDGFSAFSIELNKTASKASAKDSPVVNLGRISPSIFGVTTPAKIWQAFSGRDIVDGFLNRMFLLNSEAIHPIGKLSMKTELPREFIDWFYAIRSRWQQNGIMPVSNSDTCTELKIAPDAKIYLDAIKDIETRNKNASEKYGLIWGRLTEITIRIAIIFELTERPFSGQVNKDSIQAAFQLVHWSLSNTDKVARTKIADSEEESIMKEVYEKVVNSPRGIFYSELTESTRLAGNLRLRAQILSALKDEQKIKEYSFAKKGQRGRPKKLYLTPENYMNLPHEIKEQLKDLALEI</sequence>
<protein>
    <submittedName>
        <fullName evidence="3">Putative DNA primase/polymerase</fullName>
    </submittedName>
</protein>
<dbReference type="Pfam" id="PF08707">
    <property type="entry name" value="PriCT_2"/>
    <property type="match status" value="1"/>
</dbReference>
<organism evidence="3 4">
    <name type="scientific">Serratia phage vB_SmaS_Rovert</name>
    <dbReference type="NCBI Taxonomy" id="2777363"/>
    <lineage>
        <taxon>Viruses</taxon>
        <taxon>Duplodnaviria</taxon>
        <taxon>Heunggongvirae</taxon>
        <taxon>Uroviricota</taxon>
        <taxon>Caudoviricetes</taxon>
        <taxon>Rovertvirus</taxon>
        <taxon>Rovertvirus rovert</taxon>
    </lineage>
</organism>
<dbReference type="GO" id="GO:0016817">
    <property type="term" value="F:hydrolase activity, acting on acid anhydrides"/>
    <property type="evidence" value="ECO:0007669"/>
    <property type="project" value="InterPro"/>
</dbReference>
<dbReference type="RefSeq" id="YP_010774091.1">
    <property type="nucleotide sequence ID" value="NC_074751.1"/>
</dbReference>
<dbReference type="Pfam" id="PF09250">
    <property type="entry name" value="Prim-Pol"/>
    <property type="match status" value="1"/>
</dbReference>
<dbReference type="Proteomes" id="UP000595249">
    <property type="component" value="Segment"/>
</dbReference>
<keyword evidence="4" id="KW-1185">Reference proteome</keyword>